<dbReference type="Gene3D" id="1.25.40.10">
    <property type="entry name" value="Tetratricopeptide repeat domain"/>
    <property type="match status" value="1"/>
</dbReference>
<dbReference type="Gene3D" id="1.10.260.40">
    <property type="entry name" value="lambda repressor-like DNA-binding domains"/>
    <property type="match status" value="1"/>
</dbReference>
<dbReference type="InterPro" id="IPR001387">
    <property type="entry name" value="Cro/C1-type_HTH"/>
</dbReference>
<name>A0A7W3Z949_9PSEU</name>
<organism evidence="2 3">
    <name type="scientific">Amycolatopsis dendrobii</name>
    <dbReference type="NCBI Taxonomy" id="2760662"/>
    <lineage>
        <taxon>Bacteria</taxon>
        <taxon>Bacillati</taxon>
        <taxon>Actinomycetota</taxon>
        <taxon>Actinomycetes</taxon>
        <taxon>Pseudonocardiales</taxon>
        <taxon>Pseudonocardiaceae</taxon>
        <taxon>Amycolatopsis</taxon>
    </lineage>
</organism>
<dbReference type="PROSITE" id="PS50943">
    <property type="entry name" value="HTH_CROC1"/>
    <property type="match status" value="1"/>
</dbReference>
<reference evidence="2 3" key="1">
    <citation type="submission" date="2020-08" db="EMBL/GenBank/DDBJ databases">
        <title>Amycolatopsis sp. nov. DR6-1 isolated from Dendrobium heterocarpum.</title>
        <authorList>
            <person name="Tedsree N."/>
            <person name="Kuncharoen N."/>
            <person name="Likhitwitayawuid K."/>
            <person name="Tanasupawat S."/>
        </authorList>
    </citation>
    <scope>NUCLEOTIDE SEQUENCE [LARGE SCALE GENOMIC DNA]</scope>
    <source>
        <strain evidence="2 3">DR6-1</strain>
    </source>
</reference>
<accession>A0A7W3Z949</accession>
<gene>
    <name evidence="2" type="ORF">H4281_05050</name>
</gene>
<keyword evidence="3" id="KW-1185">Reference proteome</keyword>
<feature type="domain" description="HTH cro/C1-type" evidence="1">
    <location>
        <begin position="8"/>
        <end position="62"/>
    </location>
</feature>
<dbReference type="EMBL" id="JACGZW010000002">
    <property type="protein sequence ID" value="MBB1152487.1"/>
    <property type="molecule type" value="Genomic_DNA"/>
</dbReference>
<proteinExistence type="predicted"/>
<evidence type="ECO:0000313" key="3">
    <source>
        <dbReference type="Proteomes" id="UP000526734"/>
    </source>
</evidence>
<evidence type="ECO:0000259" key="1">
    <source>
        <dbReference type="PROSITE" id="PS50943"/>
    </source>
</evidence>
<dbReference type="InterPro" id="IPR011990">
    <property type="entry name" value="TPR-like_helical_dom_sf"/>
</dbReference>
<protein>
    <submittedName>
        <fullName evidence="2">Helix-turn-helix transcriptional regulator</fullName>
    </submittedName>
</protein>
<dbReference type="Pfam" id="PF01381">
    <property type="entry name" value="HTH_3"/>
    <property type="match status" value="1"/>
</dbReference>
<comment type="caution">
    <text evidence="2">The sequence shown here is derived from an EMBL/GenBank/DDBJ whole genome shotgun (WGS) entry which is preliminary data.</text>
</comment>
<dbReference type="AlphaFoldDB" id="A0A7W3Z949"/>
<dbReference type="RefSeq" id="WP_182889700.1">
    <property type="nucleotide sequence ID" value="NZ_JACGZW010000002.1"/>
</dbReference>
<dbReference type="SUPFAM" id="SSF47413">
    <property type="entry name" value="lambda repressor-like DNA-binding domains"/>
    <property type="match status" value="1"/>
</dbReference>
<dbReference type="GO" id="GO:0003677">
    <property type="term" value="F:DNA binding"/>
    <property type="evidence" value="ECO:0007669"/>
    <property type="project" value="InterPro"/>
</dbReference>
<sequence length="428" mass="46580">MVAKRDELARARRAAGYTQERLAEALAVDVKTVGNWESGKTEPLPYKRPKLAAVLNVSADRLEELLRVGPGYGVVEVSSELETADVAAAARGDEQRRSVQSFADVRLLRPTRPTQPDRQADLATIQAMATAFQIADRKVGGGQIYSTVVHYLQTEISPRLFDPGSDISGERLFEAAASLTEIAGWMAHDSGRDQHAQRHFSRSYQLAKAADHPALLANICASMSHLAGQLHQATDAVRIAHIGLTHAEGGPARQRLSARLHAMSARGFAMQGDAEASRRALIDAERVLERLHEDTPAEWISQFDEASLAGEAALCYDALGDRHQAERQARRVLELRVGDRVRSRAFGQLTLAEVLVGGGEIDEAAALGREICAAAGSLTSKRVRRRLAELQVTLRPYRSVPAVQLFLADCSHVLQPAAMPDSDTSWPV</sequence>
<dbReference type="SMART" id="SM00530">
    <property type="entry name" value="HTH_XRE"/>
    <property type="match status" value="1"/>
</dbReference>
<evidence type="ECO:0000313" key="2">
    <source>
        <dbReference type="EMBL" id="MBB1152487.1"/>
    </source>
</evidence>
<dbReference type="InterPro" id="IPR010982">
    <property type="entry name" value="Lambda_DNA-bd_dom_sf"/>
</dbReference>
<dbReference type="CDD" id="cd00093">
    <property type="entry name" value="HTH_XRE"/>
    <property type="match status" value="1"/>
</dbReference>
<dbReference type="Proteomes" id="UP000526734">
    <property type="component" value="Unassembled WGS sequence"/>
</dbReference>